<keyword evidence="2" id="KW-0489">Methyltransferase</keyword>
<feature type="compositionally biased region" description="Basic and acidic residues" evidence="1">
    <location>
        <begin position="162"/>
        <end position="218"/>
    </location>
</feature>
<keyword evidence="2" id="KW-0808">Transferase</keyword>
<sequence>MGYISYTGTGNTKVGPNRGYETRGFLASLPFFAQELQGMWREDKRERGRKERRKIREREKGGEERGREGGREEDEREKDERERKERERKGGREEERERKDERERKEERKKMREEGRKEREGGGKKRGGEGGRKEREGGSEGEREKGKKMREEGGRKIRKREKKEDEREEGRKERERGREEGRKEGREREKEEGKGRGAVDDEEKNGEKAGREGGKNLKENMPFLRFHQGQHYMEKPHHDELGVKDSIKISFGVRCHPCLILAMWADNTVGRDLGGLLVQPPSQAGNPKPLPNLFLKTSSPPNNNICLTQVLGKDSKGGQKGQVSLNCDCAIHLWVAQSIPGRFQEKQGAGLEHLRSPCQP</sequence>
<feature type="compositionally biased region" description="Polar residues" evidence="1">
    <location>
        <begin position="1"/>
        <end position="14"/>
    </location>
</feature>
<feature type="non-terminal residue" evidence="2">
    <location>
        <position position="1"/>
    </location>
</feature>
<feature type="region of interest" description="Disordered" evidence="1">
    <location>
        <begin position="36"/>
        <end position="219"/>
    </location>
</feature>
<name>V8N7N9_OPHHA</name>
<evidence type="ECO:0000313" key="2">
    <source>
        <dbReference type="EMBL" id="ETE57673.1"/>
    </source>
</evidence>
<gene>
    <name evidence="2" type="primary">dotA</name>
    <name evidence="2" type="ORF">L345_16610</name>
</gene>
<dbReference type="EMBL" id="AZIM01007949">
    <property type="protein sequence ID" value="ETE57673.1"/>
    <property type="molecule type" value="Genomic_DNA"/>
</dbReference>
<dbReference type="GO" id="GO:0008168">
    <property type="term" value="F:methyltransferase activity"/>
    <property type="evidence" value="ECO:0007669"/>
    <property type="project" value="UniProtKB-KW"/>
</dbReference>
<feature type="region of interest" description="Disordered" evidence="1">
    <location>
        <begin position="1"/>
        <end position="21"/>
    </location>
</feature>
<organism evidence="2 3">
    <name type="scientific">Ophiophagus hannah</name>
    <name type="common">King cobra</name>
    <name type="synonym">Naja hannah</name>
    <dbReference type="NCBI Taxonomy" id="8665"/>
    <lineage>
        <taxon>Eukaryota</taxon>
        <taxon>Metazoa</taxon>
        <taxon>Chordata</taxon>
        <taxon>Craniata</taxon>
        <taxon>Vertebrata</taxon>
        <taxon>Euteleostomi</taxon>
        <taxon>Lepidosauria</taxon>
        <taxon>Squamata</taxon>
        <taxon>Bifurcata</taxon>
        <taxon>Unidentata</taxon>
        <taxon>Episquamata</taxon>
        <taxon>Toxicofera</taxon>
        <taxon>Serpentes</taxon>
        <taxon>Colubroidea</taxon>
        <taxon>Elapidae</taxon>
        <taxon>Elapinae</taxon>
        <taxon>Ophiophagus</taxon>
    </lineage>
</organism>
<dbReference type="Proteomes" id="UP000018936">
    <property type="component" value="Unassembled WGS sequence"/>
</dbReference>
<accession>V8N7N9</accession>
<keyword evidence="3" id="KW-1185">Reference proteome</keyword>
<feature type="compositionally biased region" description="Basic and acidic residues" evidence="1">
    <location>
        <begin position="40"/>
        <end position="70"/>
    </location>
</feature>
<comment type="caution">
    <text evidence="2">The sequence shown here is derived from an EMBL/GenBank/DDBJ whole genome shotgun (WGS) entry which is preliminary data.</text>
</comment>
<reference evidence="2 3" key="1">
    <citation type="journal article" date="2013" name="Proc. Natl. Acad. Sci. U.S.A.">
        <title>The king cobra genome reveals dynamic gene evolution and adaptation in the snake venom system.</title>
        <authorList>
            <person name="Vonk F.J."/>
            <person name="Casewell N.R."/>
            <person name="Henkel C.V."/>
            <person name="Heimberg A.M."/>
            <person name="Jansen H.J."/>
            <person name="McCleary R.J."/>
            <person name="Kerkkamp H.M."/>
            <person name="Vos R.A."/>
            <person name="Guerreiro I."/>
            <person name="Calvete J.J."/>
            <person name="Wuster W."/>
            <person name="Woods A.E."/>
            <person name="Logan J.M."/>
            <person name="Harrison R.A."/>
            <person name="Castoe T.A."/>
            <person name="de Koning A.P."/>
            <person name="Pollock D.D."/>
            <person name="Yandell M."/>
            <person name="Calderon D."/>
            <person name="Renjifo C."/>
            <person name="Currier R.B."/>
            <person name="Salgado D."/>
            <person name="Pla D."/>
            <person name="Sanz L."/>
            <person name="Hyder A.S."/>
            <person name="Ribeiro J.M."/>
            <person name="Arntzen J.W."/>
            <person name="van den Thillart G.E."/>
            <person name="Boetzer M."/>
            <person name="Pirovano W."/>
            <person name="Dirks R.P."/>
            <person name="Spaink H.P."/>
            <person name="Duboule D."/>
            <person name="McGlinn E."/>
            <person name="Kini R.M."/>
            <person name="Richardson M.K."/>
        </authorList>
    </citation>
    <scope>NUCLEOTIDE SEQUENCE</scope>
    <source>
        <tissue evidence="2">Blood</tissue>
    </source>
</reference>
<feature type="compositionally biased region" description="Basic and acidic residues" evidence="1">
    <location>
        <begin position="78"/>
        <end position="155"/>
    </location>
</feature>
<evidence type="ECO:0000256" key="1">
    <source>
        <dbReference type="SAM" id="MobiDB-lite"/>
    </source>
</evidence>
<proteinExistence type="predicted"/>
<dbReference type="AlphaFoldDB" id="V8N7N9"/>
<evidence type="ECO:0000313" key="3">
    <source>
        <dbReference type="Proteomes" id="UP000018936"/>
    </source>
</evidence>
<dbReference type="GO" id="GO:0032259">
    <property type="term" value="P:methylation"/>
    <property type="evidence" value="ECO:0007669"/>
    <property type="project" value="UniProtKB-KW"/>
</dbReference>
<protein>
    <submittedName>
        <fullName evidence="2">Histone-lysine N-methyltransferase, H3 lysine-79 specific</fullName>
    </submittedName>
</protein>